<comment type="caution">
    <text evidence="10">The sequence shown here is derived from an EMBL/GenBank/DDBJ whole genome shotgun (WGS) entry which is preliminary data.</text>
</comment>
<keyword evidence="3" id="KW-0813">Transport</keyword>
<keyword evidence="5" id="KW-0547">Nucleotide-binding</keyword>
<gene>
    <name evidence="10" type="ORF">D6D85_04535</name>
</gene>
<evidence type="ECO:0000256" key="4">
    <source>
        <dbReference type="ARBA" id="ARBA00022475"/>
    </source>
</evidence>
<dbReference type="AlphaFoldDB" id="A0A3R9QY12"/>
<dbReference type="PROSITE" id="PS50893">
    <property type="entry name" value="ABC_TRANSPORTER_2"/>
    <property type="match status" value="1"/>
</dbReference>
<evidence type="ECO:0000256" key="3">
    <source>
        <dbReference type="ARBA" id="ARBA00022448"/>
    </source>
</evidence>
<keyword evidence="11" id="KW-1185">Reference proteome</keyword>
<proteinExistence type="inferred from homology"/>
<dbReference type="GO" id="GO:0005524">
    <property type="term" value="F:ATP binding"/>
    <property type="evidence" value="ECO:0007669"/>
    <property type="project" value="UniProtKB-KW"/>
</dbReference>
<dbReference type="RefSeq" id="WP_125670846.1">
    <property type="nucleotide sequence ID" value="NZ_RCOS01000062.1"/>
</dbReference>
<name>A0A3R9QY12_9CREN</name>
<comment type="subcellular location">
    <subcellularLocation>
        <location evidence="1">Cell membrane</location>
        <topology evidence="1">Peripheral membrane protein</topology>
    </subcellularLocation>
</comment>
<evidence type="ECO:0000256" key="8">
    <source>
        <dbReference type="ARBA" id="ARBA00023136"/>
    </source>
</evidence>
<dbReference type="InterPro" id="IPR003439">
    <property type="entry name" value="ABC_transporter-like_ATP-bd"/>
</dbReference>
<evidence type="ECO:0000256" key="7">
    <source>
        <dbReference type="ARBA" id="ARBA00022970"/>
    </source>
</evidence>
<dbReference type="Proteomes" id="UP000277582">
    <property type="component" value="Unassembled WGS sequence"/>
</dbReference>
<dbReference type="PIRSF" id="PIRSF039085">
    <property type="entry name" value="ABC_ATPase_HisP"/>
    <property type="match status" value="1"/>
</dbReference>
<feature type="domain" description="ABC transporter" evidence="9">
    <location>
        <begin position="2"/>
        <end position="237"/>
    </location>
</feature>
<keyword evidence="4" id="KW-1003">Cell membrane</keyword>
<evidence type="ECO:0000256" key="1">
    <source>
        <dbReference type="ARBA" id="ARBA00004202"/>
    </source>
</evidence>
<dbReference type="Gene3D" id="3.40.50.300">
    <property type="entry name" value="P-loop containing nucleotide triphosphate hydrolases"/>
    <property type="match status" value="1"/>
</dbReference>
<dbReference type="PANTHER" id="PTHR43166:SF9">
    <property type="entry name" value="GLUTAMATE_ASPARTATE IMPORT ATP-BINDING PROTEIN GLTL"/>
    <property type="match status" value="1"/>
</dbReference>
<accession>A0A3R9QY12</accession>
<keyword evidence="6 10" id="KW-0067">ATP-binding</keyword>
<evidence type="ECO:0000256" key="2">
    <source>
        <dbReference type="ARBA" id="ARBA00005417"/>
    </source>
</evidence>
<dbReference type="GO" id="GO:0015424">
    <property type="term" value="F:ABC-type amino acid transporter activity"/>
    <property type="evidence" value="ECO:0007669"/>
    <property type="project" value="InterPro"/>
</dbReference>
<dbReference type="EMBL" id="RCOS01000062">
    <property type="protein sequence ID" value="RSN76223.1"/>
    <property type="molecule type" value="Genomic_DNA"/>
</dbReference>
<reference evidence="10 11" key="1">
    <citation type="submission" date="2018-10" db="EMBL/GenBank/DDBJ databases">
        <title>Co-occurring genomic capacity for anaerobic methane metabolism and dissimilatory sulfite reduction discovered in the Korarchaeota.</title>
        <authorList>
            <person name="Mckay L.J."/>
            <person name="Dlakic M."/>
            <person name="Fields M.W."/>
            <person name="Delmont T.O."/>
            <person name="Eren A.M."/>
            <person name="Jay Z.J."/>
            <person name="Klingelsmith K.B."/>
            <person name="Rusch D.B."/>
            <person name="Inskeep W.P."/>
        </authorList>
    </citation>
    <scope>NUCLEOTIDE SEQUENCE [LARGE SCALE GENOMIC DNA]</scope>
    <source>
        <strain evidence="10 11">MDKW</strain>
    </source>
</reference>
<dbReference type="Pfam" id="PF00005">
    <property type="entry name" value="ABC_tran"/>
    <property type="match status" value="1"/>
</dbReference>
<evidence type="ECO:0000313" key="10">
    <source>
        <dbReference type="EMBL" id="RSN76223.1"/>
    </source>
</evidence>
<dbReference type="InterPro" id="IPR027417">
    <property type="entry name" value="P-loop_NTPase"/>
</dbReference>
<evidence type="ECO:0000259" key="9">
    <source>
        <dbReference type="PROSITE" id="PS50893"/>
    </source>
</evidence>
<dbReference type="InterPro" id="IPR003593">
    <property type="entry name" value="AAA+_ATPase"/>
</dbReference>
<sequence length="247" mass="27245">MLEVENIYKSYGNVKALNGVTFSLEKGETKVIAGPSGAGKSTLLKCINLLIKPDRGRIFLEGEEITSPNTNISKVRQKIGFVFQEFNLFNHLTVLGNVMIGLTKVKKMPKEEALRRAKEALEMVHIGEDLWNRYPSQISGGEKQRTAIARALAMDPVLMLYDEPTSALDPNLAAEVLQVIKELSRSGMTSLIVTHEMSFALEVADEMLFMFDGRIVHAASPVELLSNPKHELASRFLRLGGGNGFLG</sequence>
<dbReference type="SMART" id="SM00382">
    <property type="entry name" value="AAA"/>
    <property type="match status" value="1"/>
</dbReference>
<evidence type="ECO:0000313" key="11">
    <source>
        <dbReference type="Proteomes" id="UP000277582"/>
    </source>
</evidence>
<dbReference type="InterPro" id="IPR050086">
    <property type="entry name" value="MetN_ABC_transporter-like"/>
</dbReference>
<comment type="similarity">
    <text evidence="2">Belongs to the ABC transporter superfamily.</text>
</comment>
<dbReference type="GO" id="GO:0005886">
    <property type="term" value="C:plasma membrane"/>
    <property type="evidence" value="ECO:0007669"/>
    <property type="project" value="UniProtKB-SubCell"/>
</dbReference>
<keyword evidence="7" id="KW-0029">Amino-acid transport</keyword>
<evidence type="ECO:0000256" key="6">
    <source>
        <dbReference type="ARBA" id="ARBA00022840"/>
    </source>
</evidence>
<dbReference type="GO" id="GO:0016887">
    <property type="term" value="F:ATP hydrolysis activity"/>
    <property type="evidence" value="ECO:0007669"/>
    <property type="project" value="InterPro"/>
</dbReference>
<protein>
    <submittedName>
        <fullName evidence="10">Amino acid ABC transporter ATP-binding protein</fullName>
    </submittedName>
</protein>
<dbReference type="OrthoDB" id="31298at2157"/>
<evidence type="ECO:0000256" key="5">
    <source>
        <dbReference type="ARBA" id="ARBA00022741"/>
    </source>
</evidence>
<dbReference type="InterPro" id="IPR030679">
    <property type="entry name" value="ABC_ATPase_HisP-typ"/>
</dbReference>
<dbReference type="PANTHER" id="PTHR43166">
    <property type="entry name" value="AMINO ACID IMPORT ATP-BINDING PROTEIN"/>
    <property type="match status" value="1"/>
</dbReference>
<dbReference type="SUPFAM" id="SSF52540">
    <property type="entry name" value="P-loop containing nucleoside triphosphate hydrolases"/>
    <property type="match status" value="1"/>
</dbReference>
<keyword evidence="8" id="KW-0472">Membrane</keyword>
<organism evidence="10 11">
    <name type="scientific">Candidatus Methanodesulfokora washburnensis</name>
    <dbReference type="NCBI Taxonomy" id="2478471"/>
    <lineage>
        <taxon>Archaea</taxon>
        <taxon>Thermoproteota</taxon>
        <taxon>Candidatus Korarchaeia</taxon>
        <taxon>Candidatus Korarchaeia incertae sedis</taxon>
        <taxon>Candidatus Methanodesulfokora</taxon>
    </lineage>
</organism>